<evidence type="ECO:0000313" key="2">
    <source>
        <dbReference type="Proteomes" id="UP000179279"/>
    </source>
</evidence>
<dbReference type="Pfam" id="PF13671">
    <property type="entry name" value="AAA_33"/>
    <property type="match status" value="1"/>
</dbReference>
<protein>
    <recommendedName>
        <fullName evidence="3">UDP-N-acetylglucosamine kinase</fullName>
    </recommendedName>
</protein>
<dbReference type="AlphaFoldDB" id="A0A1G1WRT4"/>
<sequence length="203" mass="22862">MDGSLNFNVLAEDNIRTLKVSSQTFPKPLSIILVGYPGAGKTFLVERFKNETPVTTFSEKNLTDFLAPRATPLKREATEVFQLAVKTIEHLLIKGKACVYDGNLKTREQRELVKKVVEDAGGRYLLISIDTPKEICYSRVQKQNLAVGRGEAKGFILDKDLFEYEVATTKLPPLEESHYIFDGQTQESLVRTILHVRNLLYAA</sequence>
<organism evidence="1 2">
    <name type="scientific">Candidatus Woykebacteria bacterium RIFCSPLOWO2_01_FULL_41_12</name>
    <dbReference type="NCBI Taxonomy" id="1802604"/>
    <lineage>
        <taxon>Bacteria</taxon>
        <taxon>Candidatus Woykeibacteriota</taxon>
    </lineage>
</organism>
<reference evidence="1 2" key="1">
    <citation type="journal article" date="2016" name="Nat. Commun.">
        <title>Thousands of microbial genomes shed light on interconnected biogeochemical processes in an aquifer system.</title>
        <authorList>
            <person name="Anantharaman K."/>
            <person name="Brown C.T."/>
            <person name="Hug L.A."/>
            <person name="Sharon I."/>
            <person name="Castelle C.J."/>
            <person name="Probst A.J."/>
            <person name="Thomas B.C."/>
            <person name="Singh A."/>
            <person name="Wilkins M.J."/>
            <person name="Karaoz U."/>
            <person name="Brodie E.L."/>
            <person name="Williams K.H."/>
            <person name="Hubbard S.S."/>
            <person name="Banfield J.F."/>
        </authorList>
    </citation>
    <scope>NUCLEOTIDE SEQUENCE [LARGE SCALE GENOMIC DNA]</scope>
</reference>
<dbReference type="InterPro" id="IPR027417">
    <property type="entry name" value="P-loop_NTPase"/>
</dbReference>
<dbReference type="Gene3D" id="3.40.50.300">
    <property type="entry name" value="P-loop containing nucleotide triphosphate hydrolases"/>
    <property type="match status" value="1"/>
</dbReference>
<evidence type="ECO:0000313" key="1">
    <source>
        <dbReference type="EMBL" id="OGY30462.1"/>
    </source>
</evidence>
<comment type="caution">
    <text evidence="1">The sequence shown here is derived from an EMBL/GenBank/DDBJ whole genome shotgun (WGS) entry which is preliminary data.</text>
</comment>
<evidence type="ECO:0008006" key="3">
    <source>
        <dbReference type="Google" id="ProtNLM"/>
    </source>
</evidence>
<name>A0A1G1WRT4_9BACT</name>
<dbReference type="Proteomes" id="UP000179279">
    <property type="component" value="Unassembled WGS sequence"/>
</dbReference>
<dbReference type="SUPFAM" id="SSF52540">
    <property type="entry name" value="P-loop containing nucleoside triphosphate hydrolases"/>
    <property type="match status" value="1"/>
</dbReference>
<dbReference type="EMBL" id="MHDA01000054">
    <property type="protein sequence ID" value="OGY30462.1"/>
    <property type="molecule type" value="Genomic_DNA"/>
</dbReference>
<proteinExistence type="predicted"/>
<accession>A0A1G1WRT4</accession>
<gene>
    <name evidence="1" type="ORF">A3A57_01290</name>
</gene>